<comment type="caution">
    <text evidence="2">The sequence shown here is derived from an EMBL/GenBank/DDBJ whole genome shotgun (WGS) entry which is preliminary data.</text>
</comment>
<keyword evidence="3" id="KW-1185">Reference proteome</keyword>
<sequence>MKFSHLLLAVSRVSIALSIPTPPTADNSLPKIEVFYVADKYEIESSPKYSALLNSDRDDVLFVLKDTNTYLTKYKLTGGDDDEDKPEDLDEVFDSSSWWNPFAPKKHITTNWVEFEQTNITLQTYPGFIPLSTCQSQELGEGGSLTLKYSLSGAAKFGIAKSISQSIAIFTLEFTQSEVLARYRVFSSSDTCSLKAGSVGQIIARPSYVSFYPRERYSRWSKTAMKFLGDEEFDENVQELKLLSKTHAYCATSDYVKLFCNSEIGRPNWDNPLGIEYVSKVRYNATSVLQSVG</sequence>
<dbReference type="OrthoDB" id="4022410at2759"/>
<name>A0A9P0VWJ5_9ASCO</name>
<reference evidence="2" key="1">
    <citation type="submission" date="2022-03" db="EMBL/GenBank/DDBJ databases">
        <authorList>
            <person name="Legras J.-L."/>
            <person name="Devillers H."/>
            <person name="Grondin C."/>
        </authorList>
    </citation>
    <scope>NUCLEOTIDE SEQUENCE</scope>
    <source>
        <strain evidence="2">CLIB 1423</strain>
    </source>
</reference>
<evidence type="ECO:0000313" key="2">
    <source>
        <dbReference type="EMBL" id="CAH2350894.1"/>
    </source>
</evidence>
<dbReference type="Proteomes" id="UP000837801">
    <property type="component" value="Unassembled WGS sequence"/>
</dbReference>
<proteinExistence type="predicted"/>
<organism evidence="2 3">
    <name type="scientific">[Candida] railenensis</name>
    <dbReference type="NCBI Taxonomy" id="45579"/>
    <lineage>
        <taxon>Eukaryota</taxon>
        <taxon>Fungi</taxon>
        <taxon>Dikarya</taxon>
        <taxon>Ascomycota</taxon>
        <taxon>Saccharomycotina</taxon>
        <taxon>Pichiomycetes</taxon>
        <taxon>Debaryomycetaceae</taxon>
        <taxon>Kurtzmaniella</taxon>
    </lineage>
</organism>
<dbReference type="EMBL" id="CAKXYY010000002">
    <property type="protein sequence ID" value="CAH2350894.1"/>
    <property type="molecule type" value="Genomic_DNA"/>
</dbReference>
<dbReference type="AlphaFoldDB" id="A0A9P0VWJ5"/>
<gene>
    <name evidence="2" type="ORF">CLIB1423_02S07558</name>
</gene>
<keyword evidence="1" id="KW-0732">Signal</keyword>
<accession>A0A9P0VWJ5</accession>
<feature type="signal peptide" evidence="1">
    <location>
        <begin position="1"/>
        <end position="18"/>
    </location>
</feature>
<evidence type="ECO:0000256" key="1">
    <source>
        <dbReference type="SAM" id="SignalP"/>
    </source>
</evidence>
<evidence type="ECO:0000313" key="3">
    <source>
        <dbReference type="Proteomes" id="UP000837801"/>
    </source>
</evidence>
<feature type="chain" id="PRO_5040424318" evidence="1">
    <location>
        <begin position="19"/>
        <end position="293"/>
    </location>
</feature>
<protein>
    <submittedName>
        <fullName evidence="2">Uncharacterized protein</fullName>
    </submittedName>
</protein>